<dbReference type="InterPro" id="IPR013320">
    <property type="entry name" value="ConA-like_dom_sf"/>
</dbReference>
<evidence type="ECO:0000256" key="1">
    <source>
        <dbReference type="SAM" id="MobiDB-lite"/>
    </source>
</evidence>
<dbReference type="PANTHER" id="PTHR33681:SF4">
    <property type="entry name" value="OS12G0171100 PROTEIN"/>
    <property type="match status" value="1"/>
</dbReference>
<dbReference type="Proteomes" id="UP001231189">
    <property type="component" value="Unassembled WGS sequence"/>
</dbReference>
<accession>A0AAD8S163</accession>
<dbReference type="InterPro" id="IPR014895">
    <property type="entry name" value="Alginate_lyase_2"/>
</dbReference>
<dbReference type="SUPFAM" id="SSF49899">
    <property type="entry name" value="Concanavalin A-like lectins/glucanases"/>
    <property type="match status" value="1"/>
</dbReference>
<dbReference type="AlphaFoldDB" id="A0AAD8S163"/>
<feature type="domain" description="Alginate lyase 2" evidence="2">
    <location>
        <begin position="156"/>
        <end position="330"/>
    </location>
</feature>
<reference evidence="3" key="1">
    <citation type="submission" date="2023-07" db="EMBL/GenBank/DDBJ databases">
        <title>A chromosome-level genome assembly of Lolium multiflorum.</title>
        <authorList>
            <person name="Chen Y."/>
            <person name="Copetti D."/>
            <person name="Kolliker R."/>
            <person name="Studer B."/>
        </authorList>
    </citation>
    <scope>NUCLEOTIDE SEQUENCE</scope>
    <source>
        <strain evidence="3">02402/16</strain>
        <tissue evidence="3">Leaf</tissue>
    </source>
</reference>
<dbReference type="Gene3D" id="2.60.120.200">
    <property type="match status" value="1"/>
</dbReference>
<name>A0AAD8S163_LOLMU</name>
<proteinExistence type="predicted"/>
<protein>
    <recommendedName>
        <fullName evidence="2">Alginate lyase 2 domain-containing protein</fullName>
    </recommendedName>
</protein>
<gene>
    <name evidence="3" type="ORF">QYE76_060823</name>
</gene>
<dbReference type="PANTHER" id="PTHR33681">
    <property type="entry name" value="BINDING PROTEIN, PUTATIVE, EXPRESSED-RELATED"/>
    <property type="match status" value="1"/>
</dbReference>
<keyword evidence="4" id="KW-1185">Reference proteome</keyword>
<sequence>MFMNMETSLACSSPAATATLFAASFFSLSALPRVSTYRRSTSAAHLAFTTLMKLPDDYLDETLVPHLGTTSPINDHPPLPRRRQHPFVTSLLLNQAMISSCLADDSLLAVSTRLLRRATVALPEALVGSPPRGKPRGARAPKTADPTDGFKAVSLDESNFELQRPYDETSGSRYSFDGTVRKLWVLSSDKPHTRQSHTSPRTEIRMTGYDYNTGVWQFEGYGYVPSGTSGVSIMQVFGGGETATTLMLHVIDGALHYYDRQIVEDNIYNRWFKLNVVHDVEASMLTVFIDGKEKLHVSGRGGESHYFKFGVYAQNHDSSFMESRWKGVRILKKD</sequence>
<organism evidence="3 4">
    <name type="scientific">Lolium multiflorum</name>
    <name type="common">Italian ryegrass</name>
    <name type="synonym">Lolium perenne subsp. multiflorum</name>
    <dbReference type="NCBI Taxonomy" id="4521"/>
    <lineage>
        <taxon>Eukaryota</taxon>
        <taxon>Viridiplantae</taxon>
        <taxon>Streptophyta</taxon>
        <taxon>Embryophyta</taxon>
        <taxon>Tracheophyta</taxon>
        <taxon>Spermatophyta</taxon>
        <taxon>Magnoliopsida</taxon>
        <taxon>Liliopsida</taxon>
        <taxon>Poales</taxon>
        <taxon>Poaceae</taxon>
        <taxon>BOP clade</taxon>
        <taxon>Pooideae</taxon>
        <taxon>Poodae</taxon>
        <taxon>Poeae</taxon>
        <taxon>Poeae Chloroplast Group 2 (Poeae type)</taxon>
        <taxon>Loliodinae</taxon>
        <taxon>Loliinae</taxon>
        <taxon>Lolium</taxon>
    </lineage>
</organism>
<evidence type="ECO:0000313" key="3">
    <source>
        <dbReference type="EMBL" id="KAK1643018.1"/>
    </source>
</evidence>
<evidence type="ECO:0000259" key="2">
    <source>
        <dbReference type="Pfam" id="PF08787"/>
    </source>
</evidence>
<comment type="caution">
    <text evidence="3">The sequence shown here is derived from an EMBL/GenBank/DDBJ whole genome shotgun (WGS) entry which is preliminary data.</text>
</comment>
<dbReference type="Pfam" id="PF08787">
    <property type="entry name" value="Alginate_lyase2"/>
    <property type="match status" value="1"/>
</dbReference>
<feature type="region of interest" description="Disordered" evidence="1">
    <location>
        <begin position="126"/>
        <end position="151"/>
    </location>
</feature>
<evidence type="ECO:0000313" key="4">
    <source>
        <dbReference type="Proteomes" id="UP001231189"/>
    </source>
</evidence>
<dbReference type="EMBL" id="JAUUTY010000004">
    <property type="protein sequence ID" value="KAK1643018.1"/>
    <property type="molecule type" value="Genomic_DNA"/>
</dbReference>